<feature type="region of interest" description="Disordered" evidence="1">
    <location>
        <begin position="200"/>
        <end position="254"/>
    </location>
</feature>
<evidence type="ECO:0000313" key="2">
    <source>
        <dbReference type="EMBL" id="MBW0132472.1"/>
    </source>
</evidence>
<accession>A0ABS6UJN7</accession>
<evidence type="ECO:0000313" key="3">
    <source>
        <dbReference type="Proteomes" id="UP000694300"/>
    </source>
</evidence>
<evidence type="ECO:0008006" key="4">
    <source>
        <dbReference type="Google" id="ProtNLM"/>
    </source>
</evidence>
<comment type="caution">
    <text evidence="2">The sequence shown here is derived from an EMBL/GenBank/DDBJ whole genome shotgun (WGS) entry which is preliminary data.</text>
</comment>
<protein>
    <recommendedName>
        <fullName evidence="4">DUF4913 domain-containing protein</fullName>
    </recommendedName>
</protein>
<name>A0ABS6UJN7_9PSEU</name>
<feature type="region of interest" description="Disordered" evidence="1">
    <location>
        <begin position="1"/>
        <end position="26"/>
    </location>
</feature>
<dbReference type="EMBL" id="JADQDF010000002">
    <property type="protein sequence ID" value="MBW0132472.1"/>
    <property type="molecule type" value="Genomic_DNA"/>
</dbReference>
<gene>
    <name evidence="2" type="ORF">I4I82_33030</name>
</gene>
<sequence length="284" mass="31197">MSTTPEDTAAPPPAGGGGPSSPRRGQMLSDLAAELQSARAEHHKDIARLGGLLAENATLLSQVLPRVTELDEELADLAARVDGLTGADPAEVVPPSLDWPGLSPEAAAKEWEALAEWVAEVLGPFYEITREQLPDCWALHRPAVIELVWLRRSWAAAHAPDALNSAAGEWHTRWRRDALANIRAAIPEMWCRPGEHYVHARDRDQDRDQWQRDRPPAFGEPGQPYRHTPGQRPDPSDPRVGEKNEITAPRHWEPGYRAAAAADLAWRRERDAARAAAAAAANVE</sequence>
<feature type="compositionally biased region" description="Basic and acidic residues" evidence="1">
    <location>
        <begin position="200"/>
        <end position="215"/>
    </location>
</feature>
<evidence type="ECO:0000256" key="1">
    <source>
        <dbReference type="SAM" id="MobiDB-lite"/>
    </source>
</evidence>
<dbReference type="Proteomes" id="UP000694300">
    <property type="component" value="Unassembled WGS sequence"/>
</dbReference>
<dbReference type="RefSeq" id="WP_218590545.1">
    <property type="nucleotide sequence ID" value="NZ_JADQDE010000015.1"/>
</dbReference>
<organism evidence="2 3">
    <name type="scientific">Pseudonocardia oceani</name>
    <dbReference type="NCBI Taxonomy" id="2792013"/>
    <lineage>
        <taxon>Bacteria</taxon>
        <taxon>Bacillati</taxon>
        <taxon>Actinomycetota</taxon>
        <taxon>Actinomycetes</taxon>
        <taxon>Pseudonocardiales</taxon>
        <taxon>Pseudonocardiaceae</taxon>
        <taxon>Pseudonocardia</taxon>
    </lineage>
</organism>
<proteinExistence type="predicted"/>
<keyword evidence="3" id="KW-1185">Reference proteome</keyword>
<reference evidence="2 3" key="1">
    <citation type="submission" date="2020-11" db="EMBL/GenBank/DDBJ databases">
        <title>Pseudonocardia abyssalis sp. nov. and Pseudonocardia oceani sp. nov., description and phylogenomic analysis of two novel actinomycetes isolated from the deep Southern Ocean.</title>
        <authorList>
            <person name="Parra J."/>
        </authorList>
    </citation>
    <scope>NUCLEOTIDE SEQUENCE [LARGE SCALE GENOMIC DNA]</scope>
    <source>
        <strain evidence="3">KRD185</strain>
    </source>
</reference>
<feature type="compositionally biased region" description="Basic and acidic residues" evidence="1">
    <location>
        <begin position="234"/>
        <end position="254"/>
    </location>
</feature>